<dbReference type="EMBL" id="CP003261">
    <property type="protein sequence ID" value="AGK97624.1"/>
    <property type="molecule type" value="Genomic_DNA"/>
</dbReference>
<proteinExistence type="predicted"/>
<evidence type="ECO:0000259" key="1">
    <source>
        <dbReference type="Pfam" id="PF06791"/>
    </source>
</evidence>
<evidence type="ECO:0000313" key="3">
    <source>
        <dbReference type="Proteomes" id="UP000013523"/>
    </source>
</evidence>
<dbReference type="PATRIC" id="fig|86416.3.peg.2772"/>
<dbReference type="STRING" id="86416.Clopa_2786"/>
<dbReference type="HOGENOM" id="CLU_599508_0_0_9"/>
<reference evidence="2 3" key="1">
    <citation type="submission" date="2012-01" db="EMBL/GenBank/DDBJ databases">
        <title>Complete sequence of chromosome of Clostridium pasteurianum BC1.</title>
        <authorList>
            <consortium name="US DOE Joint Genome Institute"/>
            <person name="Lucas S."/>
            <person name="Han J."/>
            <person name="Lapidus A."/>
            <person name="Cheng J.-F."/>
            <person name="Goodwin L."/>
            <person name="Pitluck S."/>
            <person name="Peters L."/>
            <person name="Mikhailova N."/>
            <person name="Teshima H."/>
            <person name="Detter J.C."/>
            <person name="Han C."/>
            <person name="Tapia R."/>
            <person name="Land M."/>
            <person name="Hauser L."/>
            <person name="Kyrpides N."/>
            <person name="Ivanova N."/>
            <person name="Pagani I."/>
            <person name="Dunn J."/>
            <person name="Taghavi S."/>
            <person name="Francis A."/>
            <person name="van der Lelie D."/>
            <person name="Woyke T."/>
        </authorList>
    </citation>
    <scope>NUCLEOTIDE SEQUENCE [LARGE SCALE GENOMIC DNA]</scope>
    <source>
        <strain evidence="2 3">BC1</strain>
    </source>
</reference>
<evidence type="ECO:0000313" key="2">
    <source>
        <dbReference type="EMBL" id="AGK97624.1"/>
    </source>
</evidence>
<dbReference type="RefSeq" id="WP_015615918.1">
    <property type="nucleotide sequence ID" value="NC_021182.1"/>
</dbReference>
<accession>R4KAT6</accession>
<sequence>MKLFSVFGELLLKDSMSSGIDKAGEKAKGLSGIFSASFGSIAGAALKLGAILGVTMGFKDLFAKAEAGQQTMAQMGAVLQSTGGKAGMTQDALVKLADAQSKVTTFSKGTNIATENLLLTFTNIGQKTFPQALTAVNDMSQALGQDTKSSAIQLGKALNDPVKGITALQKVGVTFTAQQKDQIAAMMKTGNVAGAQAIILKELSTEFGGSAVAAGKTFAGQLTIIQNQLIGVGVGIVSKLLPPLTEFITQINNHMPQIQNIIGKVVNFIGQAITTLTPIAKSIIQDVIQIASDLFPKMGNSGSDLGNQLLGLAKGGLTAVKSALDWFAQHGQTTKDIVIAIGIAFGTWKTIEGIVATITNVKNAITTVTTTINNVKSGIDTARIAFMYMGDGVLSVSTRISNFGSSVLDTLGNGLTKIGGLAKSAGSAIIDFGKAAVDGAVSLGKMTLELGKQAIA</sequence>
<dbReference type="InterPro" id="IPR009628">
    <property type="entry name" value="Phage_tape_measure_N"/>
</dbReference>
<protein>
    <submittedName>
        <fullName evidence="2">Prophage tail length tape measure protein</fullName>
    </submittedName>
</protein>
<gene>
    <name evidence="2" type="ORF">Clopa_2786</name>
</gene>
<dbReference type="KEGG" id="cpas:Clopa_2786"/>
<name>R4KAT6_CLOPA</name>
<dbReference type="OrthoDB" id="1677957at2"/>
<keyword evidence="3" id="KW-1185">Reference proteome</keyword>
<dbReference type="Pfam" id="PF06791">
    <property type="entry name" value="TMP_2"/>
    <property type="match status" value="1"/>
</dbReference>
<organism evidence="2 3">
    <name type="scientific">Clostridium pasteurianum BC1</name>
    <dbReference type="NCBI Taxonomy" id="86416"/>
    <lineage>
        <taxon>Bacteria</taxon>
        <taxon>Bacillati</taxon>
        <taxon>Bacillota</taxon>
        <taxon>Clostridia</taxon>
        <taxon>Eubacteriales</taxon>
        <taxon>Clostridiaceae</taxon>
        <taxon>Clostridium</taxon>
    </lineage>
</organism>
<dbReference type="eggNOG" id="COG1345">
    <property type="taxonomic scope" value="Bacteria"/>
</dbReference>
<feature type="domain" description="Bacteriophage tail tape measure N-terminal" evidence="1">
    <location>
        <begin position="31"/>
        <end position="183"/>
    </location>
</feature>
<dbReference type="AlphaFoldDB" id="R4KAT6"/>
<dbReference type="Proteomes" id="UP000013523">
    <property type="component" value="Chromosome"/>
</dbReference>